<feature type="non-terminal residue" evidence="3">
    <location>
        <position position="1"/>
    </location>
</feature>
<dbReference type="PANTHER" id="PTHR47595">
    <property type="entry name" value="HEAT SHOCK 70 KDA PROTEIN 14"/>
    <property type="match status" value="1"/>
</dbReference>
<feature type="domain" description="Myb/SANT-like DNA-binding" evidence="2">
    <location>
        <begin position="3"/>
        <end position="91"/>
    </location>
</feature>
<dbReference type="InterPro" id="IPR044822">
    <property type="entry name" value="Myb_DNA-bind_4"/>
</dbReference>
<reference evidence="3 4" key="1">
    <citation type="submission" date="2015-09" db="EMBL/GenBank/DDBJ databases">
        <title>Trachymyrmex cornetzi WGS genome.</title>
        <authorList>
            <person name="Nygaard S."/>
            <person name="Hu H."/>
            <person name="Boomsma J."/>
            <person name="Zhang G."/>
        </authorList>
    </citation>
    <scope>NUCLEOTIDE SEQUENCE [LARGE SCALE GENOMIC DNA]</scope>
    <source>
        <strain evidence="3">Tcor2-1</strain>
        <tissue evidence="3">Whole body</tissue>
    </source>
</reference>
<dbReference type="PANTHER" id="PTHR47595:SF1">
    <property type="entry name" value="MYB_SANT-LIKE DNA-BINDING DOMAIN-CONTAINING PROTEIN"/>
    <property type="match status" value="1"/>
</dbReference>
<name>A0A151JPP7_9HYME</name>
<feature type="compositionally biased region" description="Basic and acidic residues" evidence="1">
    <location>
        <begin position="148"/>
        <end position="171"/>
    </location>
</feature>
<keyword evidence="4" id="KW-1185">Reference proteome</keyword>
<evidence type="ECO:0000313" key="3">
    <source>
        <dbReference type="EMBL" id="KYN29104.1"/>
    </source>
</evidence>
<dbReference type="Proteomes" id="UP000078492">
    <property type="component" value="Unassembled WGS sequence"/>
</dbReference>
<organism evidence="3 4">
    <name type="scientific">Trachymyrmex cornetzi</name>
    <dbReference type="NCBI Taxonomy" id="471704"/>
    <lineage>
        <taxon>Eukaryota</taxon>
        <taxon>Metazoa</taxon>
        <taxon>Ecdysozoa</taxon>
        <taxon>Arthropoda</taxon>
        <taxon>Hexapoda</taxon>
        <taxon>Insecta</taxon>
        <taxon>Pterygota</taxon>
        <taxon>Neoptera</taxon>
        <taxon>Endopterygota</taxon>
        <taxon>Hymenoptera</taxon>
        <taxon>Apocrita</taxon>
        <taxon>Aculeata</taxon>
        <taxon>Formicoidea</taxon>
        <taxon>Formicidae</taxon>
        <taxon>Myrmicinae</taxon>
        <taxon>Trachymyrmex</taxon>
    </lineage>
</organism>
<feature type="region of interest" description="Disordered" evidence="1">
    <location>
        <begin position="100"/>
        <end position="171"/>
    </location>
</feature>
<evidence type="ECO:0000313" key="4">
    <source>
        <dbReference type="Proteomes" id="UP000078492"/>
    </source>
</evidence>
<dbReference type="Gene3D" id="1.10.10.60">
    <property type="entry name" value="Homeodomain-like"/>
    <property type="match status" value="1"/>
</dbReference>
<gene>
    <name evidence="3" type="ORF">ALC57_01467</name>
</gene>
<dbReference type="AlphaFoldDB" id="A0A151JPP7"/>
<accession>A0A151JPP7</accession>
<protein>
    <recommendedName>
        <fullName evidence="2">Myb/SANT-like DNA-binding domain-containing protein</fullName>
    </recommendedName>
</protein>
<dbReference type="Pfam" id="PF13837">
    <property type="entry name" value="Myb_DNA-bind_4"/>
    <property type="match status" value="1"/>
</dbReference>
<evidence type="ECO:0000256" key="1">
    <source>
        <dbReference type="SAM" id="MobiDB-lite"/>
    </source>
</evidence>
<dbReference type="EMBL" id="KQ978707">
    <property type="protein sequence ID" value="KYN29104.1"/>
    <property type="molecule type" value="Genomic_DNA"/>
</dbReference>
<proteinExistence type="predicted"/>
<evidence type="ECO:0000259" key="2">
    <source>
        <dbReference type="Pfam" id="PF13837"/>
    </source>
</evidence>
<sequence>TAYKWPHEAILLLIEEYRLRQNDFTSGKMSQKKIWLLIAEEMLKHGYLVTGPQCLSKFSGLKRTYEAIKDHNKKSGNGTRTWPYLSLMDDLLGTKPFMSPVSTISTTGKRSRAESEQSDCSLTSSNEDKENSMPKRKGQISYTVQMMEDLKNDRRTAEAALERRHNENKEQ</sequence>